<reference evidence="1 2" key="1">
    <citation type="submission" date="2023-09" db="EMBL/GenBank/DDBJ databases">
        <title>Nesidiocoris tenuis whole genome shotgun sequence.</title>
        <authorList>
            <person name="Shibata T."/>
            <person name="Shimoda M."/>
            <person name="Kobayashi T."/>
            <person name="Uehara T."/>
        </authorList>
    </citation>
    <scope>NUCLEOTIDE SEQUENCE [LARGE SCALE GENOMIC DNA]</scope>
    <source>
        <strain evidence="1 2">Japan</strain>
    </source>
</reference>
<sequence>MSDVTIAASGHHRGTISCWYSTQGRPFYSTEYTESGSKINKETFGPGLGQSIRFPSGLGCWMSLASHGVSRDREEGLYSSYPHYHIKRSAWWKWIEANCLQTAIQTF</sequence>
<dbReference type="EMBL" id="AP028913">
    <property type="protein sequence ID" value="BES94837.1"/>
    <property type="molecule type" value="Genomic_DNA"/>
</dbReference>
<organism evidence="1 2">
    <name type="scientific">Nesidiocoris tenuis</name>
    <dbReference type="NCBI Taxonomy" id="355587"/>
    <lineage>
        <taxon>Eukaryota</taxon>
        <taxon>Metazoa</taxon>
        <taxon>Ecdysozoa</taxon>
        <taxon>Arthropoda</taxon>
        <taxon>Hexapoda</taxon>
        <taxon>Insecta</taxon>
        <taxon>Pterygota</taxon>
        <taxon>Neoptera</taxon>
        <taxon>Paraneoptera</taxon>
        <taxon>Hemiptera</taxon>
        <taxon>Heteroptera</taxon>
        <taxon>Panheteroptera</taxon>
        <taxon>Cimicomorpha</taxon>
        <taxon>Miridae</taxon>
        <taxon>Dicyphina</taxon>
        <taxon>Nesidiocoris</taxon>
    </lineage>
</organism>
<evidence type="ECO:0000313" key="1">
    <source>
        <dbReference type="EMBL" id="BES94837.1"/>
    </source>
</evidence>
<name>A0ABN7AWJ5_9HEMI</name>
<protein>
    <submittedName>
        <fullName evidence="1">Uncharacterized protein</fullName>
    </submittedName>
</protein>
<gene>
    <name evidence="1" type="ORF">NTJ_07647</name>
</gene>
<accession>A0ABN7AWJ5</accession>
<evidence type="ECO:0000313" key="2">
    <source>
        <dbReference type="Proteomes" id="UP001307889"/>
    </source>
</evidence>
<keyword evidence="2" id="KW-1185">Reference proteome</keyword>
<proteinExistence type="predicted"/>
<dbReference type="Proteomes" id="UP001307889">
    <property type="component" value="Chromosome 5"/>
</dbReference>